<keyword evidence="3" id="KW-0964">Secreted</keyword>
<evidence type="ECO:0000256" key="3">
    <source>
        <dbReference type="ARBA" id="ARBA00022525"/>
    </source>
</evidence>
<evidence type="ECO:0000256" key="1">
    <source>
        <dbReference type="ARBA" id="ARBA00004613"/>
    </source>
</evidence>
<evidence type="ECO:0000313" key="8">
    <source>
        <dbReference type="RefSeq" id="XP_028033891.1"/>
    </source>
</evidence>
<evidence type="ECO:0000259" key="6">
    <source>
        <dbReference type="Pfam" id="PF00151"/>
    </source>
</evidence>
<dbReference type="SUPFAM" id="SSF53474">
    <property type="entry name" value="alpha/beta-Hydrolases"/>
    <property type="match status" value="1"/>
</dbReference>
<sequence length="343" mass="38536">MKTFFCLAVCFFVCVSGWGRGDLEKFGPFQLALRSGLLKCNHNRNLNLDVSGIDVYFYDFSKNEVKTFTIDEAANGILSYPKLDKNKKFITFVGGFKSQIHKRTEEQIRDAFRTVPNIYLIMLDHSLYTNNKQGNKKSYERSVKYVHYIGKALGQMLVKIRDGGVTTQKMHCIGHSLGAQILGHAGDEFMRLGFERIQRITALDPAGPCFSNSFIEEQVRAGVANYVEVYHCNAGGLGSSSVLGDVDFFINKNGQTQPNCSTPWIPGIFDSPKAASCNHRTCIDIWTASVRHPEWFPAWKCNSYKDFKKGRCATSDMSIAGYWNPGNATGIYYFKTDGYNLSS</sequence>
<accession>A0A6J2JVM8</accession>
<protein>
    <submittedName>
        <fullName evidence="8">Phospholipase A1 VesT1.02-like</fullName>
    </submittedName>
</protein>
<dbReference type="Pfam" id="PF00151">
    <property type="entry name" value="Lipase"/>
    <property type="match status" value="1"/>
</dbReference>
<dbReference type="InterPro" id="IPR000734">
    <property type="entry name" value="TAG_lipase"/>
</dbReference>
<comment type="similarity">
    <text evidence="2 4">Belongs to the AB hydrolase superfamily. Lipase family.</text>
</comment>
<reference evidence="8" key="1">
    <citation type="submission" date="2025-08" db="UniProtKB">
        <authorList>
            <consortium name="RefSeq"/>
        </authorList>
    </citation>
    <scope>IDENTIFICATION</scope>
    <source>
        <tissue evidence="8">Silk gland</tissue>
    </source>
</reference>
<dbReference type="AlphaFoldDB" id="A0A6J2JVM8"/>
<evidence type="ECO:0000313" key="7">
    <source>
        <dbReference type="Proteomes" id="UP000504629"/>
    </source>
</evidence>
<dbReference type="GO" id="GO:0016042">
    <property type="term" value="P:lipid catabolic process"/>
    <property type="evidence" value="ECO:0007669"/>
    <property type="project" value="TreeGrafter"/>
</dbReference>
<dbReference type="InterPro" id="IPR029058">
    <property type="entry name" value="AB_hydrolase_fold"/>
</dbReference>
<dbReference type="OrthoDB" id="6770740at2759"/>
<dbReference type="InterPro" id="IPR013818">
    <property type="entry name" value="Lipase"/>
</dbReference>
<evidence type="ECO:0000256" key="5">
    <source>
        <dbReference type="SAM" id="SignalP"/>
    </source>
</evidence>
<feature type="chain" id="PRO_5026833794" evidence="5">
    <location>
        <begin position="22"/>
        <end position="343"/>
    </location>
</feature>
<dbReference type="RefSeq" id="XP_028033891.1">
    <property type="nucleotide sequence ID" value="XM_028178090.1"/>
</dbReference>
<dbReference type="Gene3D" id="3.40.50.1820">
    <property type="entry name" value="alpha/beta hydrolase"/>
    <property type="match status" value="1"/>
</dbReference>
<evidence type="ECO:0000256" key="2">
    <source>
        <dbReference type="ARBA" id="ARBA00010701"/>
    </source>
</evidence>
<dbReference type="GO" id="GO:0016298">
    <property type="term" value="F:lipase activity"/>
    <property type="evidence" value="ECO:0007669"/>
    <property type="project" value="InterPro"/>
</dbReference>
<dbReference type="Proteomes" id="UP000504629">
    <property type="component" value="Unplaced"/>
</dbReference>
<feature type="signal peptide" evidence="5">
    <location>
        <begin position="1"/>
        <end position="21"/>
    </location>
</feature>
<feature type="domain" description="Lipase" evidence="6">
    <location>
        <begin position="40"/>
        <end position="313"/>
    </location>
</feature>
<dbReference type="PANTHER" id="PTHR11610">
    <property type="entry name" value="LIPASE"/>
    <property type="match status" value="1"/>
</dbReference>
<dbReference type="GO" id="GO:0005615">
    <property type="term" value="C:extracellular space"/>
    <property type="evidence" value="ECO:0007669"/>
    <property type="project" value="TreeGrafter"/>
</dbReference>
<organism evidence="7 8">
    <name type="scientific">Bombyx mandarina</name>
    <name type="common">Wild silk moth</name>
    <name type="synonym">Wild silkworm</name>
    <dbReference type="NCBI Taxonomy" id="7092"/>
    <lineage>
        <taxon>Eukaryota</taxon>
        <taxon>Metazoa</taxon>
        <taxon>Ecdysozoa</taxon>
        <taxon>Arthropoda</taxon>
        <taxon>Hexapoda</taxon>
        <taxon>Insecta</taxon>
        <taxon>Pterygota</taxon>
        <taxon>Neoptera</taxon>
        <taxon>Endopterygota</taxon>
        <taxon>Lepidoptera</taxon>
        <taxon>Glossata</taxon>
        <taxon>Ditrysia</taxon>
        <taxon>Bombycoidea</taxon>
        <taxon>Bombycidae</taxon>
        <taxon>Bombycinae</taxon>
        <taxon>Bombyx</taxon>
    </lineage>
</organism>
<dbReference type="GeneID" id="114245802"/>
<keyword evidence="5" id="KW-0732">Signal</keyword>
<proteinExistence type="inferred from homology"/>
<evidence type="ECO:0000256" key="4">
    <source>
        <dbReference type="RuleBase" id="RU004262"/>
    </source>
</evidence>
<comment type="subcellular location">
    <subcellularLocation>
        <location evidence="1">Secreted</location>
    </subcellularLocation>
</comment>
<gene>
    <name evidence="8" type="primary">LOC114245802</name>
</gene>
<dbReference type="KEGG" id="bman:114245802"/>
<name>A0A6J2JVM8_BOMMA</name>
<keyword evidence="7" id="KW-1185">Reference proteome</keyword>